<comment type="caution">
    <text evidence="2">The sequence shown here is derived from an EMBL/GenBank/DDBJ whole genome shotgun (WGS) entry which is preliminary data.</text>
</comment>
<feature type="compositionally biased region" description="Polar residues" evidence="1">
    <location>
        <begin position="132"/>
        <end position="176"/>
    </location>
</feature>
<evidence type="ECO:0000313" key="3">
    <source>
        <dbReference type="Proteomes" id="UP000235392"/>
    </source>
</evidence>
<gene>
    <name evidence="2" type="ORF">PCASD_26882</name>
</gene>
<dbReference type="EMBL" id="PGCI01001397">
    <property type="protein sequence ID" value="PLW05119.1"/>
    <property type="molecule type" value="Genomic_DNA"/>
</dbReference>
<proteinExistence type="predicted"/>
<name>A0A2N5RVW2_9BASI</name>
<feature type="region of interest" description="Disordered" evidence="1">
    <location>
        <begin position="568"/>
        <end position="592"/>
    </location>
</feature>
<protein>
    <submittedName>
        <fullName evidence="2">Uncharacterized protein</fullName>
    </submittedName>
</protein>
<evidence type="ECO:0000256" key="1">
    <source>
        <dbReference type="SAM" id="MobiDB-lite"/>
    </source>
</evidence>
<feature type="compositionally biased region" description="Basic residues" evidence="1">
    <location>
        <begin position="67"/>
        <end position="81"/>
    </location>
</feature>
<feature type="region of interest" description="Disordered" evidence="1">
    <location>
        <begin position="416"/>
        <end position="438"/>
    </location>
</feature>
<organism evidence="2 3">
    <name type="scientific">Puccinia coronata f. sp. avenae</name>
    <dbReference type="NCBI Taxonomy" id="200324"/>
    <lineage>
        <taxon>Eukaryota</taxon>
        <taxon>Fungi</taxon>
        <taxon>Dikarya</taxon>
        <taxon>Basidiomycota</taxon>
        <taxon>Pucciniomycotina</taxon>
        <taxon>Pucciniomycetes</taxon>
        <taxon>Pucciniales</taxon>
        <taxon>Pucciniaceae</taxon>
        <taxon>Puccinia</taxon>
    </lineage>
</organism>
<accession>A0A2N5RVW2</accession>
<reference evidence="2 3" key="1">
    <citation type="submission" date="2017-11" db="EMBL/GenBank/DDBJ databases">
        <title>De novo assembly and phasing of dikaryotic genomes from two isolates of Puccinia coronata f. sp. avenae, the causal agent of oat crown rust.</title>
        <authorList>
            <person name="Miller M.E."/>
            <person name="Zhang Y."/>
            <person name="Omidvar V."/>
            <person name="Sperschneider J."/>
            <person name="Schwessinger B."/>
            <person name="Raley C."/>
            <person name="Palmer J.M."/>
            <person name="Garnica D."/>
            <person name="Upadhyaya N."/>
            <person name="Rathjen J."/>
            <person name="Taylor J.M."/>
            <person name="Park R.F."/>
            <person name="Dodds P.N."/>
            <person name="Hirsch C.D."/>
            <person name="Kianian S.F."/>
            <person name="Figueroa M."/>
        </authorList>
    </citation>
    <scope>NUCLEOTIDE SEQUENCE [LARGE SCALE GENOMIC DNA]</scope>
    <source>
        <strain evidence="2">12SD80</strain>
    </source>
</reference>
<feature type="region of interest" description="Disordered" evidence="1">
    <location>
        <begin position="53"/>
        <end position="206"/>
    </location>
</feature>
<feature type="compositionally biased region" description="Low complexity" evidence="1">
    <location>
        <begin position="422"/>
        <end position="432"/>
    </location>
</feature>
<feature type="region of interest" description="Disordered" evidence="1">
    <location>
        <begin position="512"/>
        <end position="547"/>
    </location>
</feature>
<dbReference type="AlphaFoldDB" id="A0A2N5RVW2"/>
<evidence type="ECO:0000313" key="2">
    <source>
        <dbReference type="EMBL" id="PLW05119.1"/>
    </source>
</evidence>
<dbReference type="Proteomes" id="UP000235392">
    <property type="component" value="Unassembled WGS sequence"/>
</dbReference>
<feature type="compositionally biased region" description="Basic and acidic residues" evidence="1">
    <location>
        <begin position="106"/>
        <end position="117"/>
    </location>
</feature>
<feature type="compositionally biased region" description="Basic residues" evidence="1">
    <location>
        <begin position="521"/>
        <end position="533"/>
    </location>
</feature>
<sequence length="592" mass="66051">KDLTASDLLVLSDISDSSYILDTSTSKPELVQDQPTVAAAAGNLINPDVWTPIATPRAPIPEEHRIPPKHRNLKPPPKRKQPVCQSARIRVTKPKATNPKGRTKKGKDLSKPQEMARKILSSNKPPPPPENNCVQNSCEPGSLMPNSTLNKQAAQTTNSSSTAETSRSQVASQANPPTVDHQTHPPQPLGNEAVQNYPANPTAPVYASLFPHPRELTRDQGRNTPLALPRLSAFAELESSLPPLMGFEELNQLEPTSIENHLFDPHRGLAPSEINSRATSIALASARSTPVPAPVDRQEFLVARREAPPQPPLQTAQPLRARGSATPMQNQLVLREMIKAPQPQDQVTTMSNILHGQWLLFINSEENRDFHMMRIALNQAIITQDTLETMIGPTDMLKIADGWKPVTYQYTQELSNDHQDTPMQPATANQQMAPPPPPPPMRAPVPVRPVTGHQAEQNLAAPPIPPRPNKHQAYPHQMVHQPQPTMDQYYHQGYYEGQQPLPPLDHSIHAPQHQPAQGYHSHQHRGHPYRRPFQRNWQRRPDPTSSMMEMGNFLMRAERVMGRMQRLRNTGGRGYRGNRGNNQSHHPPNFPQ</sequence>
<feature type="non-terminal residue" evidence="2">
    <location>
        <position position="1"/>
    </location>
</feature>